<proteinExistence type="predicted"/>
<feature type="region of interest" description="Disordered" evidence="1">
    <location>
        <begin position="118"/>
        <end position="141"/>
    </location>
</feature>
<evidence type="ECO:0000313" key="3">
    <source>
        <dbReference type="Proteomes" id="UP000265765"/>
    </source>
</evidence>
<dbReference type="EMBL" id="CP032427">
    <property type="protein sequence ID" value="AYC39580.1"/>
    <property type="molecule type" value="Genomic_DNA"/>
</dbReference>
<reference evidence="2 3" key="1">
    <citation type="submission" date="2018-09" db="EMBL/GenBank/DDBJ databases">
        <title>Production of Trimethoprim by Streptomyces sp. 3E-1.</title>
        <authorList>
            <person name="Kang H.J."/>
            <person name="Kim S.B."/>
        </authorList>
    </citation>
    <scope>NUCLEOTIDE SEQUENCE [LARGE SCALE GENOMIC DNA]</scope>
    <source>
        <strain evidence="2 3">3E-1</strain>
    </source>
</reference>
<accession>A0AAI8L1G0</accession>
<dbReference type="Proteomes" id="UP000265765">
    <property type="component" value="Chromosome"/>
</dbReference>
<evidence type="ECO:0000313" key="2">
    <source>
        <dbReference type="EMBL" id="AYC39580.1"/>
    </source>
</evidence>
<dbReference type="AlphaFoldDB" id="A0AAI8L1G0"/>
<protein>
    <submittedName>
        <fullName evidence="2">Uncharacterized protein</fullName>
    </submittedName>
</protein>
<name>A0AAI8L1G0_9ACTN</name>
<sequence>MPTPSSDGESPAVMFTSDRTFRVWRYGIGHSQLLLRAVPDSMDTACLDLLFEGVSAMQLVQQYKSIEVCSASEVEAEEILGFSGAEPPVRELLLPVVLRSTSGSGFVLCRSVTALRGGEDPVGSDSDSEDRSVVWSSRPQT</sequence>
<organism evidence="2 3">
    <name type="scientific">Streptomyces griseorubiginosus</name>
    <dbReference type="NCBI Taxonomy" id="67304"/>
    <lineage>
        <taxon>Bacteria</taxon>
        <taxon>Bacillati</taxon>
        <taxon>Actinomycetota</taxon>
        <taxon>Actinomycetes</taxon>
        <taxon>Kitasatosporales</taxon>
        <taxon>Streptomycetaceae</taxon>
        <taxon>Streptomyces</taxon>
    </lineage>
</organism>
<dbReference type="KEGG" id="sge:DWG14_03820"/>
<gene>
    <name evidence="2" type="ORF">DWG14_03820</name>
</gene>
<evidence type="ECO:0000256" key="1">
    <source>
        <dbReference type="SAM" id="MobiDB-lite"/>
    </source>
</evidence>